<feature type="domain" description="Glycosyltransferase subfamily 4-like N-terminal" evidence="3">
    <location>
        <begin position="91"/>
        <end position="164"/>
    </location>
</feature>
<evidence type="ECO:0000313" key="4">
    <source>
        <dbReference type="EMBL" id="PQA56314.1"/>
    </source>
</evidence>
<keyword evidence="1 4" id="KW-0808">Transferase</keyword>
<organism evidence="4 5">
    <name type="scientific">Siphonobacter curvatus</name>
    <dbReference type="NCBI Taxonomy" id="2094562"/>
    <lineage>
        <taxon>Bacteria</taxon>
        <taxon>Pseudomonadati</taxon>
        <taxon>Bacteroidota</taxon>
        <taxon>Cytophagia</taxon>
        <taxon>Cytophagales</taxon>
        <taxon>Cytophagaceae</taxon>
        <taxon>Siphonobacter</taxon>
    </lineage>
</organism>
<dbReference type="EMBL" id="PTRA01000003">
    <property type="protein sequence ID" value="PQA56314.1"/>
    <property type="molecule type" value="Genomic_DNA"/>
</dbReference>
<comment type="caution">
    <text evidence="4">The sequence shown here is derived from an EMBL/GenBank/DDBJ whole genome shotgun (WGS) entry which is preliminary data.</text>
</comment>
<dbReference type="Proteomes" id="UP000239590">
    <property type="component" value="Unassembled WGS sequence"/>
</dbReference>
<feature type="domain" description="Glycosyl transferase family 1" evidence="2">
    <location>
        <begin position="180"/>
        <end position="334"/>
    </location>
</feature>
<protein>
    <submittedName>
        <fullName evidence="4">Glycosyltransferase family 1 protein</fullName>
    </submittedName>
</protein>
<dbReference type="PANTHER" id="PTHR46401:SF2">
    <property type="entry name" value="GLYCOSYLTRANSFERASE WBBK-RELATED"/>
    <property type="match status" value="1"/>
</dbReference>
<dbReference type="GO" id="GO:0016757">
    <property type="term" value="F:glycosyltransferase activity"/>
    <property type="evidence" value="ECO:0007669"/>
    <property type="project" value="InterPro"/>
</dbReference>
<proteinExistence type="predicted"/>
<dbReference type="SUPFAM" id="SSF53756">
    <property type="entry name" value="UDP-Glycosyltransferase/glycogen phosphorylase"/>
    <property type="match status" value="1"/>
</dbReference>
<gene>
    <name evidence="4" type="ORF">C5O19_18400</name>
</gene>
<sequence length="353" mass="40425">MSSIILDCGLMKFPNSGLYHYCLNMSEQVNKLLRKQQKPPMMMYVPPAERLQIQPEKHHIIERKWHKIWKPFLAGCKVWHAPFQSGRIIPERDSDTRVVLTVHDLNALHEGKAREEQLRSLAHTQNLIDRSDAIVCISEFTKNDVLNNCDVHGKPIHVIHNGLNKLSTPHLEATSYRPRRPFLFGLGYVNAKKNYHVLLPLLLANPDLELVVAGHHDEPEYASRMWTMAEDMGVSDRLYLAGPISESEKAWYLDNCMAFLHPSLAEGFGFTVVEAMSFGKPVFISNLTSLPEIGGDVAFYFSDFEAEHMQRVFREGMHTYSTTPLAEQLKKRAENFSMERSASQYLDVYQSLL</sequence>
<evidence type="ECO:0000259" key="3">
    <source>
        <dbReference type="Pfam" id="PF13439"/>
    </source>
</evidence>
<evidence type="ECO:0000256" key="1">
    <source>
        <dbReference type="ARBA" id="ARBA00022679"/>
    </source>
</evidence>
<dbReference type="GO" id="GO:0009103">
    <property type="term" value="P:lipopolysaccharide biosynthetic process"/>
    <property type="evidence" value="ECO:0007669"/>
    <property type="project" value="TreeGrafter"/>
</dbReference>
<dbReference type="InterPro" id="IPR028098">
    <property type="entry name" value="Glyco_trans_4-like_N"/>
</dbReference>
<dbReference type="Gene3D" id="3.40.50.2000">
    <property type="entry name" value="Glycogen Phosphorylase B"/>
    <property type="match status" value="2"/>
</dbReference>
<evidence type="ECO:0000313" key="5">
    <source>
        <dbReference type="Proteomes" id="UP000239590"/>
    </source>
</evidence>
<dbReference type="RefSeq" id="WP_104714848.1">
    <property type="nucleotide sequence ID" value="NZ_PTRA01000003.1"/>
</dbReference>
<dbReference type="InterPro" id="IPR001296">
    <property type="entry name" value="Glyco_trans_1"/>
</dbReference>
<dbReference type="CDD" id="cd03809">
    <property type="entry name" value="GT4_MtfB-like"/>
    <property type="match status" value="1"/>
</dbReference>
<reference evidence="5" key="1">
    <citation type="submission" date="2018-02" db="EMBL/GenBank/DDBJ databases">
        <title>Genome sequencing of Solimonas sp. HR-BB.</title>
        <authorList>
            <person name="Lee Y."/>
            <person name="Jeon C.O."/>
        </authorList>
    </citation>
    <scope>NUCLEOTIDE SEQUENCE [LARGE SCALE GENOMIC DNA]</scope>
    <source>
        <strain evidence="5">HR-U</strain>
    </source>
</reference>
<dbReference type="Pfam" id="PF00534">
    <property type="entry name" value="Glycos_transf_1"/>
    <property type="match status" value="1"/>
</dbReference>
<dbReference type="OrthoDB" id="9801609at2"/>
<dbReference type="PANTHER" id="PTHR46401">
    <property type="entry name" value="GLYCOSYLTRANSFERASE WBBK-RELATED"/>
    <property type="match status" value="1"/>
</dbReference>
<accession>A0A2S7IJ21</accession>
<name>A0A2S7IJ21_9BACT</name>
<dbReference type="Pfam" id="PF13439">
    <property type="entry name" value="Glyco_transf_4"/>
    <property type="match status" value="1"/>
</dbReference>
<keyword evidence="5" id="KW-1185">Reference proteome</keyword>
<dbReference type="AlphaFoldDB" id="A0A2S7IJ21"/>
<evidence type="ECO:0000259" key="2">
    <source>
        <dbReference type="Pfam" id="PF00534"/>
    </source>
</evidence>